<feature type="transmembrane region" description="Helical" evidence="4">
    <location>
        <begin position="305"/>
        <end position="328"/>
    </location>
</feature>
<dbReference type="KEGG" id="pbi:112542555"/>
<accession>A0A9F5MZ00</accession>
<keyword evidence="4" id="KW-0472">Membrane</keyword>
<protein>
    <submittedName>
        <fullName evidence="7">Uncharacterized protein LOC112542555</fullName>
    </submittedName>
</protein>
<dbReference type="PROSITE" id="PS50026">
    <property type="entry name" value="EGF_3"/>
    <property type="match status" value="1"/>
</dbReference>
<dbReference type="InterPro" id="IPR001881">
    <property type="entry name" value="EGF-like_Ca-bd_dom"/>
</dbReference>
<dbReference type="CDD" id="cd00054">
    <property type="entry name" value="EGF_CA"/>
    <property type="match status" value="1"/>
</dbReference>
<keyword evidence="4" id="KW-0812">Transmembrane</keyword>
<name>A0A9F5MZ00_PYTBI</name>
<keyword evidence="6" id="KW-1185">Reference proteome</keyword>
<dbReference type="GO" id="GO:0005509">
    <property type="term" value="F:calcium ion binding"/>
    <property type="evidence" value="ECO:0007669"/>
    <property type="project" value="InterPro"/>
</dbReference>
<dbReference type="InterPro" id="IPR000152">
    <property type="entry name" value="EGF-type_Asp/Asn_hydroxyl_site"/>
</dbReference>
<evidence type="ECO:0000256" key="3">
    <source>
        <dbReference type="PROSITE-ProRule" id="PRU00076"/>
    </source>
</evidence>
<keyword evidence="1 3" id="KW-0245">EGF-like domain</keyword>
<feature type="domain" description="EGF-like" evidence="5">
    <location>
        <begin position="244"/>
        <end position="282"/>
    </location>
</feature>
<evidence type="ECO:0000313" key="6">
    <source>
        <dbReference type="Proteomes" id="UP000695026"/>
    </source>
</evidence>
<dbReference type="OrthoDB" id="2015116at2759"/>
<dbReference type="Gene3D" id="2.10.25.10">
    <property type="entry name" value="Laminin"/>
    <property type="match status" value="1"/>
</dbReference>
<dbReference type="SUPFAM" id="SSF57196">
    <property type="entry name" value="EGF/Laminin"/>
    <property type="match status" value="1"/>
</dbReference>
<dbReference type="PROSITE" id="PS00010">
    <property type="entry name" value="ASX_HYDROXYL"/>
    <property type="match status" value="1"/>
</dbReference>
<dbReference type="InterPro" id="IPR018097">
    <property type="entry name" value="EGF_Ca-bd_CS"/>
</dbReference>
<organism evidence="6 7">
    <name type="scientific">Python bivittatus</name>
    <name type="common">Burmese python</name>
    <name type="synonym">Python molurus bivittatus</name>
    <dbReference type="NCBI Taxonomy" id="176946"/>
    <lineage>
        <taxon>Eukaryota</taxon>
        <taxon>Metazoa</taxon>
        <taxon>Chordata</taxon>
        <taxon>Craniata</taxon>
        <taxon>Vertebrata</taxon>
        <taxon>Euteleostomi</taxon>
        <taxon>Lepidosauria</taxon>
        <taxon>Squamata</taxon>
        <taxon>Bifurcata</taxon>
        <taxon>Unidentata</taxon>
        <taxon>Episquamata</taxon>
        <taxon>Toxicofera</taxon>
        <taxon>Serpentes</taxon>
        <taxon>Henophidia</taxon>
        <taxon>Pythonidae</taxon>
        <taxon>Python</taxon>
    </lineage>
</organism>
<evidence type="ECO:0000256" key="4">
    <source>
        <dbReference type="SAM" id="Phobius"/>
    </source>
</evidence>
<dbReference type="InterPro" id="IPR049883">
    <property type="entry name" value="NOTCH1_EGF-like"/>
</dbReference>
<gene>
    <name evidence="7" type="primary">LOC112542555</name>
</gene>
<reference evidence="7" key="1">
    <citation type="submission" date="2025-08" db="UniProtKB">
        <authorList>
            <consortium name="RefSeq"/>
        </authorList>
    </citation>
    <scope>IDENTIFICATION</scope>
    <source>
        <tissue evidence="7">Liver</tissue>
    </source>
</reference>
<dbReference type="RefSeq" id="XP_025031549.1">
    <property type="nucleotide sequence ID" value="XM_025175781.1"/>
</dbReference>
<dbReference type="Proteomes" id="UP000695026">
    <property type="component" value="Unplaced"/>
</dbReference>
<keyword evidence="4" id="KW-1133">Transmembrane helix</keyword>
<evidence type="ECO:0000256" key="1">
    <source>
        <dbReference type="ARBA" id="ARBA00022536"/>
    </source>
</evidence>
<comment type="caution">
    <text evidence="3">Lacks conserved residue(s) required for the propagation of feature annotation.</text>
</comment>
<evidence type="ECO:0000259" key="5">
    <source>
        <dbReference type="PROSITE" id="PS50026"/>
    </source>
</evidence>
<evidence type="ECO:0000313" key="7">
    <source>
        <dbReference type="RefSeq" id="XP_025031549.1"/>
    </source>
</evidence>
<dbReference type="AlphaFoldDB" id="A0A9F5MZ00"/>
<dbReference type="InterPro" id="IPR000742">
    <property type="entry name" value="EGF"/>
</dbReference>
<dbReference type="GeneID" id="112542555"/>
<dbReference type="SMART" id="SM00179">
    <property type="entry name" value="EGF_CA"/>
    <property type="match status" value="1"/>
</dbReference>
<evidence type="ECO:0000256" key="2">
    <source>
        <dbReference type="ARBA" id="ARBA00023157"/>
    </source>
</evidence>
<dbReference type="Pfam" id="PF07645">
    <property type="entry name" value="EGF_CA"/>
    <property type="match status" value="1"/>
</dbReference>
<keyword evidence="2" id="KW-1015">Disulfide bond</keyword>
<sequence>MASPPKSTMKTKFHQTPTLASIDVHHAPFLRSFTDNLMGTSTTVNPQVMSSNYLRKTQINTAFTIQYKKSITKDREHLQKKQTKPNPSYSPSGWLPTSSTLLKVKNKSYERDPVFRSHEHYSVLDSQHNPGDLLFEIVFGIEHKGQLPPVGSTLEKTFIDSIKHQVQEKVKLFSNKIKEFKLKEIMRKEETEMGRQTGPNIVFMFWLHLTSEEKNITHLLHFQLEDLSGVFIGAGKVQTVLVRDVNECSSGIGLCGNEALCLNGYGTYFCQCKEEYEDHSLTKSGTLCVRNPRSGLDSLYSYTEIIVGITVFFITVLVVVISVLCTIIKKRRIKKDMHFREAALPGMAAGPQLQPTTFDHNNIRPLLTLDPAQLKVRAKAPEWPLQLRTSPSETYRVSIEQSECL</sequence>
<proteinExistence type="predicted"/>
<dbReference type="PROSITE" id="PS01187">
    <property type="entry name" value="EGF_CA"/>
    <property type="match status" value="1"/>
</dbReference>